<name>K6ZE79_9ALTE</name>
<evidence type="ECO:0000259" key="3">
    <source>
        <dbReference type="Pfam" id="PF06761"/>
    </source>
</evidence>
<dbReference type="PANTHER" id="PTHR36153:SF1">
    <property type="entry name" value="TYPE VI SECRETION SYSTEM COMPONENT TSSM1"/>
    <property type="match status" value="1"/>
</dbReference>
<dbReference type="eggNOG" id="COG3523">
    <property type="taxonomic scope" value="Bacteria"/>
</dbReference>
<dbReference type="Pfam" id="PF06744">
    <property type="entry name" value="IcmF_C"/>
    <property type="match status" value="1"/>
</dbReference>
<gene>
    <name evidence="6" type="ORF">GARC_4783</name>
</gene>
<dbReference type="InterPro" id="IPR027417">
    <property type="entry name" value="P-loop_NTPase"/>
</dbReference>
<keyword evidence="7" id="KW-1185">Reference proteome</keyword>
<keyword evidence="1" id="KW-1133">Transmembrane helix</keyword>
<dbReference type="InterPro" id="IPR009612">
    <property type="entry name" value="IcmF-rel"/>
</dbReference>
<dbReference type="Pfam" id="PF21070">
    <property type="entry name" value="IcmF_helical"/>
    <property type="match status" value="1"/>
</dbReference>
<dbReference type="NCBIfam" id="TIGR03348">
    <property type="entry name" value="VI_IcmF"/>
    <property type="match status" value="1"/>
</dbReference>
<feature type="domain" description="Type VI secretion system component TssM1 N-terminal" evidence="4">
    <location>
        <begin position="190"/>
        <end position="446"/>
    </location>
</feature>
<dbReference type="Pfam" id="PF06761">
    <property type="entry name" value="IcmF-related"/>
    <property type="match status" value="1"/>
</dbReference>
<protein>
    <submittedName>
        <fullName evidence="6">Type VI secretion system protein ImpL</fullName>
    </submittedName>
</protein>
<sequence length="1145" mass="130576">MEKIKTITSSRWFFPIVFFLLFSLFILFAGPYFAFAEFYPLAALSTRIFVILIVLFIYLIVQFVKYHRQMKKQQNLVKDITEEDGLNDVINSESAELKVKFDQAFSMLKNKKGGQNTLTDIPWYMIIGSPGSGKTTLLSNSGLQFPLFNELGNQAVQGVGGTKNCDWWITQEAVLLDTAGRYSSQDSHQKADQTGWNNFLGLIKKYRRKPISGLLVSFSMSDLMTMNEYEMSQHIMQMKQRIAEVNDFFKTRFPVYIIITKSDMLAGFSQFYETFSHKEREQAFGITFDKKDSIEGDILSHFSQEFRELTQSVTRRQWQRISLERDPNRKSLIYSFSDQFSSLKPTLDNILGNLAKLDDGLTTGIIRGVYFTSGTQSGAPIDRIIAKVSSAFGLKNKAKALWNNDQRSYFIKELLQQVIFPESDQFGVLVGHDKRKNLIKRITMAASAVFTLLIVIGFFISFGNNSRYVELSESSVDKWSKEYETSVSSGADLRSYIPALNDFADNIAAVVEQSESQFSGLGLAQSNSLENALTASYNRLLSSVLLPYIKKQVELQLSSTDDISEKYQALKAYLMLANADRRDRDFLRYWLHKNLNNHSFFTDTEFVQVFAHANNLIKNNMSLDSVDNSLVERSRRILQSQAVSDIYYEQFKIAYMNKSESMLSMAQLAGSDWRTLLTTTKDDIQTISNFFTPEIFAQVLGKEIKDYLNQLETETWILGEGNVINKGALSSKLEKSYARDYVNNWQELLQSVSVKQTSNMAALDSALKLAGGLNSPLFQLLESVSQATTLVEINSDSKLANLSATADRAMSKANRLNNLRSTDTPEYLITSQFSQLHELLSEEQKTIVLQKMTTIVSDISVSLNFDLRNENVSVNDNLLKPLQAFAYSQPAPLNRWGEQMARNIKAMRDQTQRLKIAKLWQQSVLDKCTDTIQFKYPFVRSSKTDAGLRDLSQLFGSSGSIYQFFSKHIRPLIRSNSYPYQWNENVARTYGFNNDVLPFFEQVNKIRDSLFVNDGDNPQLTLAFKPIYLDSRLSKFKMSIHGQNLSYQFGRPTSTNIVWPPQDFGSSSQFSFQRRDGSEVVESKNGLFALFRLIEEAKRKQINENKVEVTFTKNDFEAIYEITGNGRVNPLIISQLSNFKCLNEF</sequence>
<dbReference type="RefSeq" id="WP_007624991.1">
    <property type="nucleotide sequence ID" value="NZ_BAEO01000065.1"/>
</dbReference>
<evidence type="ECO:0000313" key="7">
    <source>
        <dbReference type="Proteomes" id="UP000006327"/>
    </source>
</evidence>
<dbReference type="InterPro" id="IPR025743">
    <property type="entry name" value="TssM1_N"/>
</dbReference>
<dbReference type="OrthoDB" id="9758229at2"/>
<feature type="domain" description="IcmF-related" evidence="3">
    <location>
        <begin position="498"/>
        <end position="789"/>
    </location>
</feature>
<organism evidence="6 7">
    <name type="scientific">Paraglaciecola arctica BSs20135</name>
    <dbReference type="NCBI Taxonomy" id="493475"/>
    <lineage>
        <taxon>Bacteria</taxon>
        <taxon>Pseudomonadati</taxon>
        <taxon>Pseudomonadota</taxon>
        <taxon>Gammaproteobacteria</taxon>
        <taxon>Alteromonadales</taxon>
        <taxon>Alteromonadaceae</taxon>
        <taxon>Paraglaciecola</taxon>
    </lineage>
</organism>
<feature type="domain" description="Type VI secretion system IcmF C-terminal" evidence="2">
    <location>
        <begin position="1024"/>
        <end position="1125"/>
    </location>
</feature>
<feature type="transmembrane region" description="Helical" evidence="1">
    <location>
        <begin position="41"/>
        <end position="64"/>
    </location>
</feature>
<dbReference type="STRING" id="493475.GARC_4783"/>
<evidence type="ECO:0000259" key="5">
    <source>
        <dbReference type="Pfam" id="PF21070"/>
    </source>
</evidence>
<keyword evidence="1" id="KW-0812">Transmembrane</keyword>
<comment type="caution">
    <text evidence="6">The sequence shown here is derived from an EMBL/GenBank/DDBJ whole genome shotgun (WGS) entry which is preliminary data.</text>
</comment>
<evidence type="ECO:0000259" key="2">
    <source>
        <dbReference type="Pfam" id="PF06744"/>
    </source>
</evidence>
<feature type="domain" description="Type VI secretion system component TssM1 helical" evidence="5">
    <location>
        <begin position="917"/>
        <end position="1013"/>
    </location>
</feature>
<dbReference type="InterPro" id="IPR010623">
    <property type="entry name" value="IcmF_C"/>
</dbReference>
<evidence type="ECO:0000259" key="4">
    <source>
        <dbReference type="Pfam" id="PF14331"/>
    </source>
</evidence>
<evidence type="ECO:0000313" key="6">
    <source>
        <dbReference type="EMBL" id="GAC21720.1"/>
    </source>
</evidence>
<dbReference type="InterPro" id="IPR017731">
    <property type="entry name" value="TssM1-like"/>
</dbReference>
<dbReference type="AlphaFoldDB" id="K6ZE79"/>
<dbReference type="InterPro" id="IPR048677">
    <property type="entry name" value="TssM1_hel"/>
</dbReference>
<dbReference type="PANTHER" id="PTHR36153">
    <property type="entry name" value="INNER MEMBRANE PROTEIN-RELATED"/>
    <property type="match status" value="1"/>
</dbReference>
<keyword evidence="1" id="KW-0472">Membrane</keyword>
<accession>K6ZE79</accession>
<dbReference type="SUPFAM" id="SSF52540">
    <property type="entry name" value="P-loop containing nucleoside triphosphate hydrolases"/>
    <property type="match status" value="1"/>
</dbReference>
<dbReference type="Pfam" id="PF14331">
    <property type="entry name" value="IcmF-related_N"/>
    <property type="match status" value="1"/>
</dbReference>
<dbReference type="EMBL" id="BAEO01000065">
    <property type="protein sequence ID" value="GAC21720.1"/>
    <property type="molecule type" value="Genomic_DNA"/>
</dbReference>
<dbReference type="Proteomes" id="UP000006327">
    <property type="component" value="Unassembled WGS sequence"/>
</dbReference>
<reference evidence="6 7" key="1">
    <citation type="journal article" date="2017" name="Antonie Van Leeuwenhoek">
        <title>Rhizobium rhizosphaerae sp. nov., a novel species isolated from rice rhizosphere.</title>
        <authorList>
            <person name="Zhao J.J."/>
            <person name="Zhang J."/>
            <person name="Zhang R.J."/>
            <person name="Zhang C.W."/>
            <person name="Yin H.Q."/>
            <person name="Zhang X.X."/>
        </authorList>
    </citation>
    <scope>NUCLEOTIDE SEQUENCE [LARGE SCALE GENOMIC DNA]</scope>
    <source>
        <strain evidence="6 7">BSs20135</strain>
    </source>
</reference>
<dbReference type="InterPro" id="IPR053156">
    <property type="entry name" value="T6SS_TssM-like"/>
</dbReference>
<evidence type="ECO:0000256" key="1">
    <source>
        <dbReference type="SAM" id="Phobius"/>
    </source>
</evidence>
<feature type="transmembrane region" description="Helical" evidence="1">
    <location>
        <begin position="12"/>
        <end position="35"/>
    </location>
</feature>
<proteinExistence type="predicted"/>
<feature type="transmembrane region" description="Helical" evidence="1">
    <location>
        <begin position="442"/>
        <end position="462"/>
    </location>
</feature>